<feature type="signal peptide" evidence="7">
    <location>
        <begin position="1"/>
        <end position="23"/>
    </location>
</feature>
<dbReference type="Pfam" id="PF00884">
    <property type="entry name" value="Sulfatase"/>
    <property type="match status" value="1"/>
</dbReference>
<feature type="domain" description="Sulfatase N-terminal" evidence="8">
    <location>
        <begin position="27"/>
        <end position="327"/>
    </location>
</feature>
<name>A0A6C2U245_PONDE</name>
<dbReference type="GO" id="GO:0004065">
    <property type="term" value="F:arylsulfatase activity"/>
    <property type="evidence" value="ECO:0007669"/>
    <property type="project" value="TreeGrafter"/>
</dbReference>
<evidence type="ECO:0000313" key="10">
    <source>
        <dbReference type="Proteomes" id="UP000366872"/>
    </source>
</evidence>
<evidence type="ECO:0000256" key="7">
    <source>
        <dbReference type="SAM" id="SignalP"/>
    </source>
</evidence>
<proteinExistence type="inferred from homology"/>
<dbReference type="SUPFAM" id="SSF53649">
    <property type="entry name" value="Alkaline phosphatase-like"/>
    <property type="match status" value="1"/>
</dbReference>
<comment type="similarity">
    <text evidence="2">Belongs to the sulfatase family.</text>
</comment>
<evidence type="ECO:0000256" key="4">
    <source>
        <dbReference type="ARBA" id="ARBA00022729"/>
    </source>
</evidence>
<comment type="cofactor">
    <cofactor evidence="1">
        <name>Ca(2+)</name>
        <dbReference type="ChEBI" id="CHEBI:29108"/>
    </cofactor>
</comment>
<dbReference type="Gene3D" id="3.40.720.10">
    <property type="entry name" value="Alkaline Phosphatase, subunit A"/>
    <property type="match status" value="1"/>
</dbReference>
<reference evidence="9 10" key="1">
    <citation type="submission" date="2019-04" db="EMBL/GenBank/DDBJ databases">
        <authorList>
            <person name="Van Vliet M D."/>
        </authorList>
    </citation>
    <scope>NUCLEOTIDE SEQUENCE [LARGE SCALE GENOMIC DNA]</scope>
    <source>
        <strain evidence="9 10">F1</strain>
    </source>
</reference>
<dbReference type="RefSeq" id="WP_222847129.1">
    <property type="nucleotide sequence ID" value="NZ_CAAHFG010000001.1"/>
</dbReference>
<evidence type="ECO:0000256" key="6">
    <source>
        <dbReference type="ARBA" id="ARBA00022837"/>
    </source>
</evidence>
<dbReference type="InterPro" id="IPR017850">
    <property type="entry name" value="Alkaline_phosphatase_core_sf"/>
</dbReference>
<dbReference type="Proteomes" id="UP000366872">
    <property type="component" value="Unassembled WGS sequence"/>
</dbReference>
<evidence type="ECO:0000256" key="5">
    <source>
        <dbReference type="ARBA" id="ARBA00022801"/>
    </source>
</evidence>
<evidence type="ECO:0000256" key="3">
    <source>
        <dbReference type="ARBA" id="ARBA00022723"/>
    </source>
</evidence>
<dbReference type="InterPro" id="IPR000917">
    <property type="entry name" value="Sulfatase_N"/>
</dbReference>
<dbReference type="EMBL" id="CAAHFG010000001">
    <property type="protein sequence ID" value="VGO13456.1"/>
    <property type="molecule type" value="Genomic_DNA"/>
</dbReference>
<keyword evidence="5" id="KW-0378">Hydrolase</keyword>
<gene>
    <name evidence="9" type="primary">atsA_114</name>
    <name evidence="9" type="ORF">PDESU_02013</name>
</gene>
<dbReference type="PANTHER" id="PTHR42693:SF42">
    <property type="entry name" value="ARYLSULFATASE G"/>
    <property type="match status" value="1"/>
</dbReference>
<keyword evidence="10" id="KW-1185">Reference proteome</keyword>
<evidence type="ECO:0000313" key="9">
    <source>
        <dbReference type="EMBL" id="VGO13456.1"/>
    </source>
</evidence>
<keyword evidence="4 7" id="KW-0732">Signal</keyword>
<sequence length="450" mass="51161">MSWNKWMGSMSAVLLFGVCAAPAAERPNILLILSDDQSWTDYSFMGHPDIKTPHIDKLAEGGVLFRRGYVATPLCRPSLMNLVTGHYGHRNGITGNDPSKERYNTSPEAYRKAKASLISKIDEFDTLPELLVRQGYLTHQSGKWWEGNYRRGGFTHGMTRGFPQKGGRHGDDGLKIGREGIQECTDFIDMALAEEKPFFMWYAPFMPHSPHTPPERLLKKYKAEHPLPVAKYYAMCEWFDETCGELLSYFEQKGILENTLVVYLSDNGWVQRTDSNGYAPRSKRTPYEAGARQPTIFSWPAKLKPQDRPEPIISLDIFPTILAAAGADSPAIPVPGLNLLPEMEKQKPIKRKAIFGECFAHDIADIKNPEASLLYRWVIEGDWKLMLTYDGKSRDNRNHKTNMLGPQLFNLKNDPNEKNNLARGNSEKVSHLSTLIEGWYPLKERRVNSW</sequence>
<dbReference type="InterPro" id="IPR050738">
    <property type="entry name" value="Sulfatase"/>
</dbReference>
<keyword evidence="3" id="KW-0479">Metal-binding</keyword>
<dbReference type="AlphaFoldDB" id="A0A6C2U245"/>
<dbReference type="PANTHER" id="PTHR42693">
    <property type="entry name" value="ARYLSULFATASE FAMILY MEMBER"/>
    <property type="match status" value="1"/>
</dbReference>
<evidence type="ECO:0000256" key="1">
    <source>
        <dbReference type="ARBA" id="ARBA00001913"/>
    </source>
</evidence>
<organism evidence="9 10">
    <name type="scientific">Pontiella desulfatans</name>
    <dbReference type="NCBI Taxonomy" id="2750659"/>
    <lineage>
        <taxon>Bacteria</taxon>
        <taxon>Pseudomonadati</taxon>
        <taxon>Kiritimatiellota</taxon>
        <taxon>Kiritimatiellia</taxon>
        <taxon>Kiritimatiellales</taxon>
        <taxon>Pontiellaceae</taxon>
        <taxon>Pontiella</taxon>
    </lineage>
</organism>
<keyword evidence="6" id="KW-0106">Calcium</keyword>
<evidence type="ECO:0000259" key="8">
    <source>
        <dbReference type="Pfam" id="PF00884"/>
    </source>
</evidence>
<evidence type="ECO:0000256" key="2">
    <source>
        <dbReference type="ARBA" id="ARBA00008779"/>
    </source>
</evidence>
<protein>
    <submittedName>
        <fullName evidence="9">Arylsulfatase</fullName>
    </submittedName>
</protein>
<dbReference type="Gene3D" id="3.30.1120.10">
    <property type="match status" value="1"/>
</dbReference>
<dbReference type="GO" id="GO:0046872">
    <property type="term" value="F:metal ion binding"/>
    <property type="evidence" value="ECO:0007669"/>
    <property type="project" value="UniProtKB-KW"/>
</dbReference>
<feature type="chain" id="PRO_5028804855" evidence="7">
    <location>
        <begin position="24"/>
        <end position="450"/>
    </location>
</feature>
<dbReference type="CDD" id="cd16027">
    <property type="entry name" value="SGSH"/>
    <property type="match status" value="1"/>
</dbReference>
<accession>A0A6C2U245</accession>